<sequence>MSNDSAFQKVDFCLSATSGSCYIRPVKAAQPVNIYGNPDFETINPSFKTYIKNSVKHVNLDLENYQSSTISKSLTSSIFGDSKKDDKNYWKILLTEDKVYSLQLAYGIGNADVDLSGIPVEKLKINTGSADVIVDYADGKGNLVAMDTFFVKVDLGSLIANHINLTNSKVIVAEVGFGTAVLDFSDKSQQSSKIRASVGAGRLEMIMPKENVPVIIYLHNSPLCSVKMPAEFTQIRKNVYTSSSYHPDALDLMEFNIDVALGNVEFVSKK</sequence>
<gene>
    <name evidence="1" type="ORF">RT717_27240</name>
</gene>
<dbReference type="Proteomes" id="UP001302349">
    <property type="component" value="Chromosome"/>
</dbReference>
<evidence type="ECO:0000313" key="2">
    <source>
        <dbReference type="Proteomes" id="UP001302349"/>
    </source>
</evidence>
<dbReference type="RefSeq" id="WP_151996291.1">
    <property type="nucleotide sequence ID" value="NZ_CP136051.1"/>
</dbReference>
<name>A0ABZ0IP16_9BACT</name>
<evidence type="ECO:0000313" key="1">
    <source>
        <dbReference type="EMBL" id="WOK06768.1"/>
    </source>
</evidence>
<dbReference type="EMBL" id="CP136051">
    <property type="protein sequence ID" value="WOK06768.1"/>
    <property type="molecule type" value="Genomic_DNA"/>
</dbReference>
<proteinExistence type="predicted"/>
<organism evidence="1 2">
    <name type="scientific">Imperialibacter roseus</name>
    <dbReference type="NCBI Taxonomy" id="1324217"/>
    <lineage>
        <taxon>Bacteria</taxon>
        <taxon>Pseudomonadati</taxon>
        <taxon>Bacteroidota</taxon>
        <taxon>Cytophagia</taxon>
        <taxon>Cytophagales</taxon>
        <taxon>Flammeovirgaceae</taxon>
        <taxon>Imperialibacter</taxon>
    </lineage>
</organism>
<keyword evidence="2" id="KW-1185">Reference proteome</keyword>
<evidence type="ECO:0008006" key="3">
    <source>
        <dbReference type="Google" id="ProtNLM"/>
    </source>
</evidence>
<reference evidence="1 2" key="1">
    <citation type="journal article" date="2023" name="Microbiol. Resour. Announc.">
        <title>Complete Genome Sequence of Imperialibacter roseus strain P4T.</title>
        <authorList>
            <person name="Tizabi D.R."/>
            <person name="Bachvaroff T."/>
            <person name="Hill R.T."/>
        </authorList>
    </citation>
    <scope>NUCLEOTIDE SEQUENCE [LARGE SCALE GENOMIC DNA]</scope>
    <source>
        <strain evidence="1 2">P4T</strain>
    </source>
</reference>
<protein>
    <recommendedName>
        <fullName evidence="3">Cell wall-active antibiotics response LiaF-like C-terminal domain-containing protein</fullName>
    </recommendedName>
</protein>
<accession>A0ABZ0IP16</accession>